<accession>A0A0F9HUW7</accession>
<protein>
    <recommendedName>
        <fullName evidence="2">DUF1064 domain-containing protein</fullName>
    </recommendedName>
</protein>
<dbReference type="Pfam" id="PF06356">
    <property type="entry name" value="DUF1064"/>
    <property type="match status" value="1"/>
</dbReference>
<dbReference type="AlphaFoldDB" id="A0A0F9HUW7"/>
<gene>
    <name evidence="1" type="ORF">LCGC14_1739120</name>
</gene>
<comment type="caution">
    <text evidence="1">The sequence shown here is derived from an EMBL/GenBank/DDBJ whole genome shotgun (WGS) entry which is preliminary data.</text>
</comment>
<organism evidence="1">
    <name type="scientific">marine sediment metagenome</name>
    <dbReference type="NCBI Taxonomy" id="412755"/>
    <lineage>
        <taxon>unclassified sequences</taxon>
        <taxon>metagenomes</taxon>
        <taxon>ecological metagenomes</taxon>
    </lineage>
</organism>
<sequence>MIDLVRSGEISRLEVHPKWEIFVNGQKICTYTADFVYWENSNYVVEDVKSQPTMTPVYRLKKKMMKAVHGIEIQEIGIVKRTKRRSKVSAAGMA</sequence>
<dbReference type="EMBL" id="LAZR01015887">
    <property type="protein sequence ID" value="KKM06917.1"/>
    <property type="molecule type" value="Genomic_DNA"/>
</dbReference>
<name>A0A0F9HUW7_9ZZZZ</name>
<reference evidence="1" key="1">
    <citation type="journal article" date="2015" name="Nature">
        <title>Complex archaea that bridge the gap between prokaryotes and eukaryotes.</title>
        <authorList>
            <person name="Spang A."/>
            <person name="Saw J.H."/>
            <person name="Jorgensen S.L."/>
            <person name="Zaremba-Niedzwiedzka K."/>
            <person name="Martijn J."/>
            <person name="Lind A.E."/>
            <person name="van Eijk R."/>
            <person name="Schleper C."/>
            <person name="Guy L."/>
            <person name="Ettema T.J."/>
        </authorList>
    </citation>
    <scope>NUCLEOTIDE SEQUENCE</scope>
</reference>
<dbReference type="InterPro" id="IPR009414">
    <property type="entry name" value="DUF1064"/>
</dbReference>
<evidence type="ECO:0000313" key="1">
    <source>
        <dbReference type="EMBL" id="KKM06917.1"/>
    </source>
</evidence>
<evidence type="ECO:0008006" key="2">
    <source>
        <dbReference type="Google" id="ProtNLM"/>
    </source>
</evidence>
<proteinExistence type="predicted"/>